<keyword evidence="1" id="KW-0812">Transmembrane</keyword>
<evidence type="ECO:0000313" key="3">
    <source>
        <dbReference type="EMBL" id="CAA0395789.1"/>
    </source>
</evidence>
<feature type="transmembrane region" description="Helical" evidence="1">
    <location>
        <begin position="116"/>
        <end position="136"/>
    </location>
</feature>
<gene>
    <name evidence="3" type="ORF">C24_LOCUS18527</name>
</gene>
<evidence type="ECO:0000259" key="2">
    <source>
        <dbReference type="Pfam" id="PF13968"/>
    </source>
</evidence>
<feature type="transmembrane region" description="Helical" evidence="1">
    <location>
        <begin position="16"/>
        <end position="35"/>
    </location>
</feature>
<protein>
    <recommendedName>
        <fullName evidence="2">DUF4220 domain-containing protein</fullName>
    </recommendedName>
</protein>
<name>A0A5S9XTY4_ARATH</name>
<feature type="transmembrane region" description="Helical" evidence="1">
    <location>
        <begin position="142"/>
        <end position="159"/>
    </location>
</feature>
<dbReference type="EMBL" id="CACSHJ010000095">
    <property type="protein sequence ID" value="CAA0395789.1"/>
    <property type="molecule type" value="Genomic_DNA"/>
</dbReference>
<feature type="transmembrane region" description="Helical" evidence="1">
    <location>
        <begin position="89"/>
        <end position="109"/>
    </location>
</feature>
<dbReference type="AlphaFoldDB" id="A0A5S9XTY4"/>
<dbReference type="ExpressionAtlas" id="A0A5S9XTY4">
    <property type="expression patterns" value="baseline and differential"/>
</dbReference>
<dbReference type="Proteomes" id="UP000434276">
    <property type="component" value="Unassembled WGS sequence"/>
</dbReference>
<keyword evidence="1" id="KW-0472">Membrane</keyword>
<evidence type="ECO:0000313" key="4">
    <source>
        <dbReference type="Proteomes" id="UP000434276"/>
    </source>
</evidence>
<dbReference type="InterPro" id="IPR025315">
    <property type="entry name" value="DUF4220"/>
</dbReference>
<dbReference type="Pfam" id="PF13968">
    <property type="entry name" value="DUF4220"/>
    <property type="match status" value="1"/>
</dbReference>
<evidence type="ECO:0000256" key="1">
    <source>
        <dbReference type="SAM" id="Phobius"/>
    </source>
</evidence>
<dbReference type="PANTHER" id="PTHR31325">
    <property type="entry name" value="OS01G0798800 PROTEIN-RELATED"/>
    <property type="match status" value="1"/>
</dbReference>
<sequence length="219" mass="25022">MTEAIPKPLKDMWDKWNIRGLVIFSLVLQAILVLLSPNRKRTPRRLFRLLIWSAYLLANWSADYAVGQISDSSGDKPEPNESPKTNELLAFWAMFLLLHLGGPDTITALALEDNELWLRSLFGLLCQFIVTLYVFLLSLPNSLVVPTSLMLVAGVIKYVERIGAMRGASLERFKDSMLGEPEPGIDYTRFMEEYKNRKISKERSQLVRNQKTAKELGYQ</sequence>
<organism evidence="3 4">
    <name type="scientific">Arabidopsis thaliana</name>
    <name type="common">Mouse-ear cress</name>
    <dbReference type="NCBI Taxonomy" id="3702"/>
    <lineage>
        <taxon>Eukaryota</taxon>
        <taxon>Viridiplantae</taxon>
        <taxon>Streptophyta</taxon>
        <taxon>Embryophyta</taxon>
        <taxon>Tracheophyta</taxon>
        <taxon>Spermatophyta</taxon>
        <taxon>Magnoliopsida</taxon>
        <taxon>eudicotyledons</taxon>
        <taxon>Gunneridae</taxon>
        <taxon>Pentapetalae</taxon>
        <taxon>rosids</taxon>
        <taxon>malvids</taxon>
        <taxon>Brassicales</taxon>
        <taxon>Brassicaceae</taxon>
        <taxon>Camelineae</taxon>
        <taxon>Arabidopsis</taxon>
    </lineage>
</organism>
<accession>A0A5S9XTY4</accession>
<proteinExistence type="predicted"/>
<reference evidence="3 4" key="1">
    <citation type="submission" date="2019-12" db="EMBL/GenBank/DDBJ databases">
        <authorList>
            <person name="Jiao W.-B."/>
            <person name="Schneeberger K."/>
        </authorList>
    </citation>
    <scope>NUCLEOTIDE SEQUENCE [LARGE SCALE GENOMIC DNA]</scope>
    <source>
        <strain evidence="4">cv. C24</strain>
    </source>
</reference>
<feature type="domain" description="DUF4220" evidence="2">
    <location>
        <begin position="52"/>
        <end position="205"/>
    </location>
</feature>
<dbReference type="OrthoDB" id="1689146at2759"/>
<feature type="transmembrane region" description="Helical" evidence="1">
    <location>
        <begin position="47"/>
        <end position="69"/>
    </location>
</feature>
<keyword evidence="1" id="KW-1133">Transmembrane helix</keyword>